<proteinExistence type="predicted"/>
<reference evidence="2" key="1">
    <citation type="journal article" date="2019" name="Int. J. Syst. Evol. Microbiol.">
        <title>The Global Catalogue of Microorganisms (GCM) 10K type strain sequencing project: providing services to taxonomists for standard genome sequencing and annotation.</title>
        <authorList>
            <consortium name="The Broad Institute Genomics Platform"/>
            <consortium name="The Broad Institute Genome Sequencing Center for Infectious Disease"/>
            <person name="Wu L."/>
            <person name="Ma J."/>
        </authorList>
    </citation>
    <scope>NUCLEOTIDE SEQUENCE [LARGE SCALE GENOMIC DNA]</scope>
    <source>
        <strain evidence="2">JCM 4733</strain>
    </source>
</reference>
<accession>A0ABQ3DE85</accession>
<evidence type="ECO:0000313" key="1">
    <source>
        <dbReference type="EMBL" id="GHA74782.1"/>
    </source>
</evidence>
<comment type="caution">
    <text evidence="1">The sequence shown here is derived from an EMBL/GenBank/DDBJ whole genome shotgun (WGS) entry which is preliminary data.</text>
</comment>
<organism evidence="1 2">
    <name type="scientific">Streptomyces canarius</name>
    <dbReference type="NCBI Taxonomy" id="285453"/>
    <lineage>
        <taxon>Bacteria</taxon>
        <taxon>Bacillati</taxon>
        <taxon>Actinomycetota</taxon>
        <taxon>Actinomycetes</taxon>
        <taxon>Kitasatosporales</taxon>
        <taxon>Streptomycetaceae</taxon>
        <taxon>Streptomyces</taxon>
    </lineage>
</organism>
<dbReference type="Proteomes" id="UP000653644">
    <property type="component" value="Unassembled WGS sequence"/>
</dbReference>
<name>A0ABQ3DE85_9ACTN</name>
<gene>
    <name evidence="1" type="ORF">GCM10010345_91470</name>
</gene>
<evidence type="ECO:0000313" key="2">
    <source>
        <dbReference type="Proteomes" id="UP000653644"/>
    </source>
</evidence>
<dbReference type="EMBL" id="BMVN01000100">
    <property type="protein sequence ID" value="GHA74782.1"/>
    <property type="molecule type" value="Genomic_DNA"/>
</dbReference>
<sequence length="189" mass="20052">MAPRGTFVPHARTTTFHIDPGSEHVPPGVVRLASTPLTANSPRTDMQLHLNPPLEPANAPRHAAAIVAAAADISGAELDYSPESIDLVEDIVDGFRAEGVSGEDMAESLVAFGCYVGEILTRHIGGAWRHAPAARPEAVPIVVELPGARECHPIDWVFGRLEFGADVSIRDLYAAAGGDSAFPDERTCE</sequence>
<keyword evidence="2" id="KW-1185">Reference proteome</keyword>
<protein>
    <submittedName>
        <fullName evidence="1">Uncharacterized protein</fullName>
    </submittedName>
</protein>